<dbReference type="AlphaFoldDB" id="A0A2P8CY66"/>
<reference evidence="2 3" key="1">
    <citation type="submission" date="2018-03" db="EMBL/GenBank/DDBJ databases">
        <title>Genomic Encyclopedia of Archaeal and Bacterial Type Strains, Phase II (KMG-II): from individual species to whole genera.</title>
        <authorList>
            <person name="Goeker M."/>
        </authorList>
    </citation>
    <scope>NUCLEOTIDE SEQUENCE [LARGE SCALE GENOMIC DNA]</scope>
    <source>
        <strain evidence="2 3">DSM 45312</strain>
    </source>
</reference>
<feature type="signal peptide" evidence="1">
    <location>
        <begin position="1"/>
        <end position="21"/>
    </location>
</feature>
<dbReference type="OrthoDB" id="9892956at2"/>
<evidence type="ECO:0000256" key="1">
    <source>
        <dbReference type="SAM" id="SignalP"/>
    </source>
</evidence>
<dbReference type="PROSITE" id="PS51257">
    <property type="entry name" value="PROKAR_LIPOPROTEIN"/>
    <property type="match status" value="1"/>
</dbReference>
<evidence type="ECO:0000313" key="3">
    <source>
        <dbReference type="Proteomes" id="UP000240542"/>
    </source>
</evidence>
<comment type="caution">
    <text evidence="2">The sequence shown here is derived from an EMBL/GenBank/DDBJ whole genome shotgun (WGS) entry which is preliminary data.</text>
</comment>
<sequence>MRRIACVLGLALLLSGCSSQLPDEAPSEQEPVRVDVLVATKSGKIGQNHDDVYCLWKGTTYVLRNGNDETVATGDADSWHSIEAKVGGESAEPGEVASEDPYRCEMQFSIDDVSAAEFYELTVTTQEPAGIEEFTETVTFSRDEIEPTNPIEVEFTK</sequence>
<protein>
    <submittedName>
        <fullName evidence="2">Uncharacterized protein</fullName>
    </submittedName>
</protein>
<keyword evidence="1" id="KW-0732">Signal</keyword>
<dbReference type="RefSeq" id="WP_106585968.1">
    <property type="nucleotide sequence ID" value="NZ_PYGA01000024.1"/>
</dbReference>
<keyword evidence="3" id="KW-1185">Reference proteome</keyword>
<organism evidence="2 3">
    <name type="scientific">Murinocardiopsis flavida</name>
    <dbReference type="NCBI Taxonomy" id="645275"/>
    <lineage>
        <taxon>Bacteria</taxon>
        <taxon>Bacillati</taxon>
        <taxon>Actinomycetota</taxon>
        <taxon>Actinomycetes</taxon>
        <taxon>Streptosporangiales</taxon>
        <taxon>Nocardiopsidaceae</taxon>
        <taxon>Murinocardiopsis</taxon>
    </lineage>
</organism>
<accession>A0A2P8CY66</accession>
<gene>
    <name evidence="2" type="ORF">CLV63_1247</name>
</gene>
<dbReference type="EMBL" id="PYGA01000024">
    <property type="protein sequence ID" value="PSK89903.1"/>
    <property type="molecule type" value="Genomic_DNA"/>
</dbReference>
<dbReference type="Proteomes" id="UP000240542">
    <property type="component" value="Unassembled WGS sequence"/>
</dbReference>
<name>A0A2P8CY66_9ACTN</name>
<feature type="chain" id="PRO_5039036374" evidence="1">
    <location>
        <begin position="22"/>
        <end position="157"/>
    </location>
</feature>
<evidence type="ECO:0000313" key="2">
    <source>
        <dbReference type="EMBL" id="PSK89903.1"/>
    </source>
</evidence>
<proteinExistence type="predicted"/>